<keyword evidence="1" id="KW-0472">Membrane</keyword>
<name>A0A2G9U0N2_TELCI</name>
<dbReference type="PANTHER" id="PTHR24224">
    <property type="entry name" value="CARDIOACCELERATORY PEPTIDE RECEPTOR-RELATED"/>
    <property type="match status" value="1"/>
</dbReference>
<dbReference type="InterPro" id="IPR019426">
    <property type="entry name" value="7TM_GPCR_serpentine_rcpt_Srv"/>
</dbReference>
<dbReference type="InterPro" id="IPR052665">
    <property type="entry name" value="Neuropeptide-GPCR"/>
</dbReference>
<dbReference type="EMBL" id="KZ350476">
    <property type="protein sequence ID" value="PIO63836.1"/>
    <property type="molecule type" value="Genomic_DNA"/>
</dbReference>
<keyword evidence="3" id="KW-1185">Reference proteome</keyword>
<dbReference type="Proteomes" id="UP000230423">
    <property type="component" value="Unassembled WGS sequence"/>
</dbReference>
<proteinExistence type="predicted"/>
<organism evidence="2 3">
    <name type="scientific">Teladorsagia circumcincta</name>
    <name type="common">Brown stomach worm</name>
    <name type="synonym">Ostertagia circumcincta</name>
    <dbReference type="NCBI Taxonomy" id="45464"/>
    <lineage>
        <taxon>Eukaryota</taxon>
        <taxon>Metazoa</taxon>
        <taxon>Ecdysozoa</taxon>
        <taxon>Nematoda</taxon>
        <taxon>Chromadorea</taxon>
        <taxon>Rhabditida</taxon>
        <taxon>Rhabditina</taxon>
        <taxon>Rhabditomorpha</taxon>
        <taxon>Strongyloidea</taxon>
        <taxon>Trichostrongylidae</taxon>
        <taxon>Teladorsagia</taxon>
    </lineage>
</organism>
<dbReference type="PANTHER" id="PTHR24224:SF17">
    <property type="entry name" value="G-PROTEIN COUPLED RECEPTORS FAMILY 1 PROFILE DOMAIN-CONTAINING PROTEIN"/>
    <property type="match status" value="1"/>
</dbReference>
<keyword evidence="1" id="KW-0812">Transmembrane</keyword>
<sequence>MAAFFVSTTFIFCSVCYGAILKFLIKNRYSTSTAVKREGRLYVQMLGLFVGFLFFFVFNIVQFVFSLYANDGLTITVRTIFPLLSCFFSYVNAWMTLILNEDIRRKILLLVQCRPIQRKVSQ</sequence>
<reference evidence="2 3" key="1">
    <citation type="submission" date="2015-09" db="EMBL/GenBank/DDBJ databases">
        <title>Draft genome of the parasitic nematode Teladorsagia circumcincta isolate WARC Sus (inbred).</title>
        <authorList>
            <person name="Mitreva M."/>
        </authorList>
    </citation>
    <scope>NUCLEOTIDE SEQUENCE [LARGE SCALE GENOMIC DNA]</scope>
    <source>
        <strain evidence="2 3">S</strain>
    </source>
</reference>
<feature type="transmembrane region" description="Helical" evidence="1">
    <location>
        <begin position="46"/>
        <end position="68"/>
    </location>
</feature>
<evidence type="ECO:0000313" key="3">
    <source>
        <dbReference type="Proteomes" id="UP000230423"/>
    </source>
</evidence>
<dbReference type="GO" id="GO:0016020">
    <property type="term" value="C:membrane"/>
    <property type="evidence" value="ECO:0007669"/>
    <property type="project" value="TreeGrafter"/>
</dbReference>
<dbReference type="Pfam" id="PF10323">
    <property type="entry name" value="7TM_GPCR_Srv"/>
    <property type="match status" value="1"/>
</dbReference>
<feature type="transmembrane region" description="Helical" evidence="1">
    <location>
        <begin position="80"/>
        <end position="99"/>
    </location>
</feature>
<dbReference type="OrthoDB" id="5867151at2759"/>
<feature type="transmembrane region" description="Helical" evidence="1">
    <location>
        <begin position="6"/>
        <end position="25"/>
    </location>
</feature>
<dbReference type="SUPFAM" id="SSF81321">
    <property type="entry name" value="Family A G protein-coupled receptor-like"/>
    <property type="match status" value="1"/>
</dbReference>
<dbReference type="Gene3D" id="1.20.1070.10">
    <property type="entry name" value="Rhodopsin 7-helix transmembrane proteins"/>
    <property type="match status" value="1"/>
</dbReference>
<evidence type="ECO:0000256" key="1">
    <source>
        <dbReference type="SAM" id="Phobius"/>
    </source>
</evidence>
<gene>
    <name evidence="2" type="ORF">TELCIR_14551</name>
</gene>
<dbReference type="AlphaFoldDB" id="A0A2G9U0N2"/>
<protein>
    <submittedName>
        <fullName evidence="2">Uncharacterized protein</fullName>
    </submittedName>
</protein>
<keyword evidence="1" id="KW-1133">Transmembrane helix</keyword>
<evidence type="ECO:0000313" key="2">
    <source>
        <dbReference type="EMBL" id="PIO63836.1"/>
    </source>
</evidence>
<accession>A0A2G9U0N2</accession>